<sequence length="348" mass="38192">MKIILKQPRGLSLIELLVAMTITMILLGGIYQVFISSTNAYSRNESLSRVQENGRFAMHVIREAVVGAGFLGCSQEPANYTSILSDEDDYHINYAVPIQGLEWVPDNPGTADELIDGAWEDDGGVVDPATIDEFNLTDPLTGSDILTVRHVITGQAFDLSADMGGPSANISTEDDLGLQDDQLMLIADCEASTLFRVDHYDDATGVVNPDGDLSKAYAEGAQLYLPRTSSFYIRTNSAGEPALYRRVTDAADPEELVEGVENMQVRYGVDTDGDRAADDYDAANDVSDWTDVVSVRIGLLLRSPNDMTHAEFNNSTYRVDDTDIDAPGDDRRFRMVMSTTIGLRNRLR</sequence>
<keyword evidence="3" id="KW-1185">Reference proteome</keyword>
<feature type="transmembrane region" description="Helical" evidence="1">
    <location>
        <begin position="12"/>
        <end position="34"/>
    </location>
</feature>
<dbReference type="EMBL" id="FNQN01000014">
    <property type="protein sequence ID" value="SEA81600.1"/>
    <property type="molecule type" value="Genomic_DNA"/>
</dbReference>
<accession>A0A1H4EAH8</accession>
<gene>
    <name evidence="2" type="ORF">SAMN05660420_03278</name>
</gene>
<organism evidence="2 3">
    <name type="scientific">Desulfuromusa kysingii</name>
    <dbReference type="NCBI Taxonomy" id="37625"/>
    <lineage>
        <taxon>Bacteria</taxon>
        <taxon>Pseudomonadati</taxon>
        <taxon>Thermodesulfobacteriota</taxon>
        <taxon>Desulfuromonadia</taxon>
        <taxon>Desulfuromonadales</taxon>
        <taxon>Geopsychrobacteraceae</taxon>
        <taxon>Desulfuromusa</taxon>
    </lineage>
</organism>
<dbReference type="Pfam" id="PF16074">
    <property type="entry name" value="PilW"/>
    <property type="match status" value="1"/>
</dbReference>
<keyword evidence="1" id="KW-0472">Membrane</keyword>
<keyword evidence="1" id="KW-0812">Transmembrane</keyword>
<dbReference type="PROSITE" id="PS00409">
    <property type="entry name" value="PROKAR_NTER_METHYL"/>
    <property type="match status" value="1"/>
</dbReference>
<dbReference type="AlphaFoldDB" id="A0A1H4EAH8"/>
<protein>
    <submittedName>
        <fullName evidence="2">Type IV pilus assembly protein PilW</fullName>
    </submittedName>
</protein>
<dbReference type="OrthoDB" id="5496259at2"/>
<dbReference type="Proteomes" id="UP000199409">
    <property type="component" value="Unassembled WGS sequence"/>
</dbReference>
<evidence type="ECO:0000313" key="2">
    <source>
        <dbReference type="EMBL" id="SEA81600.1"/>
    </source>
</evidence>
<dbReference type="InterPro" id="IPR032092">
    <property type="entry name" value="PilW"/>
</dbReference>
<evidence type="ECO:0000313" key="3">
    <source>
        <dbReference type="Proteomes" id="UP000199409"/>
    </source>
</evidence>
<dbReference type="STRING" id="37625.SAMN05660420_03278"/>
<keyword evidence="1" id="KW-1133">Transmembrane helix</keyword>
<reference evidence="2 3" key="1">
    <citation type="submission" date="2016-10" db="EMBL/GenBank/DDBJ databases">
        <authorList>
            <person name="de Groot N.N."/>
        </authorList>
    </citation>
    <scope>NUCLEOTIDE SEQUENCE [LARGE SCALE GENOMIC DNA]</scope>
    <source>
        <strain evidence="2 3">DSM 7343</strain>
    </source>
</reference>
<evidence type="ECO:0000256" key="1">
    <source>
        <dbReference type="SAM" id="Phobius"/>
    </source>
</evidence>
<dbReference type="RefSeq" id="WP_092350837.1">
    <property type="nucleotide sequence ID" value="NZ_FNQN01000014.1"/>
</dbReference>
<dbReference type="Pfam" id="PF07963">
    <property type="entry name" value="N_methyl"/>
    <property type="match status" value="1"/>
</dbReference>
<dbReference type="InterPro" id="IPR012902">
    <property type="entry name" value="N_methyl_site"/>
</dbReference>
<name>A0A1H4EAH8_9BACT</name>
<proteinExistence type="predicted"/>
<dbReference type="GO" id="GO:0043683">
    <property type="term" value="P:type IV pilus assembly"/>
    <property type="evidence" value="ECO:0007669"/>
    <property type="project" value="InterPro"/>
</dbReference>